<protein>
    <recommendedName>
        <fullName evidence="2">HTH cro/C1-type domain-containing protein</fullName>
    </recommendedName>
</protein>
<gene>
    <name evidence="3" type="ORF">AN957_06315</name>
</gene>
<keyword evidence="1" id="KW-0238">DNA-binding</keyword>
<dbReference type="RefSeq" id="WP_425388872.1">
    <property type="nucleotide sequence ID" value="NZ_LJIX01000006.1"/>
</dbReference>
<dbReference type="PATRIC" id="fig|1637975.4.peg.955"/>
<accession>A0A0Q3SG11</accession>
<reference evidence="3 4" key="1">
    <citation type="submission" date="2015-09" db="EMBL/GenBank/DDBJ databases">
        <title>Genome sequencing project for genomic taxonomy and phylogenomics of Bacillus-like bacteria.</title>
        <authorList>
            <person name="Liu B."/>
            <person name="Wang J."/>
            <person name="Zhu Y."/>
            <person name="Liu G."/>
            <person name="Chen Q."/>
            <person name="Chen Z."/>
            <person name="Lan J."/>
            <person name="Che J."/>
            <person name="Ge C."/>
            <person name="Shi H."/>
            <person name="Pan Z."/>
            <person name="Liu X."/>
        </authorList>
    </citation>
    <scope>NUCLEOTIDE SEQUENCE [LARGE SCALE GENOMIC DNA]</scope>
    <source>
        <strain evidence="3 4">FJAT-18043</strain>
    </source>
</reference>
<dbReference type="PANTHER" id="PTHR46558">
    <property type="entry name" value="TRACRIPTIONAL REGULATORY PROTEIN-RELATED-RELATED"/>
    <property type="match status" value="1"/>
</dbReference>
<dbReference type="CDD" id="cd00093">
    <property type="entry name" value="HTH_XRE"/>
    <property type="match status" value="1"/>
</dbReference>
<dbReference type="GO" id="GO:0003677">
    <property type="term" value="F:DNA binding"/>
    <property type="evidence" value="ECO:0007669"/>
    <property type="project" value="UniProtKB-KW"/>
</dbReference>
<dbReference type="InterPro" id="IPR010982">
    <property type="entry name" value="Lambda_DNA-bd_dom_sf"/>
</dbReference>
<dbReference type="SUPFAM" id="SSF47413">
    <property type="entry name" value="lambda repressor-like DNA-binding domains"/>
    <property type="match status" value="1"/>
</dbReference>
<dbReference type="Pfam" id="PF01381">
    <property type="entry name" value="HTH_3"/>
    <property type="match status" value="1"/>
</dbReference>
<dbReference type="PROSITE" id="PS50943">
    <property type="entry name" value="HTH_CROC1"/>
    <property type="match status" value="1"/>
</dbReference>
<feature type="domain" description="HTH cro/C1-type" evidence="2">
    <location>
        <begin position="1"/>
        <end position="53"/>
    </location>
</feature>
<keyword evidence="4" id="KW-1185">Reference proteome</keyword>
<dbReference type="STRING" id="1637975.AN957_06315"/>
<proteinExistence type="predicted"/>
<dbReference type="SMART" id="SM00530">
    <property type="entry name" value="HTH_XRE"/>
    <property type="match status" value="1"/>
</dbReference>
<evidence type="ECO:0000313" key="3">
    <source>
        <dbReference type="EMBL" id="KQL18236.1"/>
    </source>
</evidence>
<organism evidence="3 4">
    <name type="scientific">Cytobacillus solani</name>
    <dbReference type="NCBI Taxonomy" id="1637975"/>
    <lineage>
        <taxon>Bacteria</taxon>
        <taxon>Bacillati</taxon>
        <taxon>Bacillota</taxon>
        <taxon>Bacilli</taxon>
        <taxon>Bacillales</taxon>
        <taxon>Bacillaceae</taxon>
        <taxon>Cytobacillus</taxon>
    </lineage>
</organism>
<comment type="caution">
    <text evidence="3">The sequence shown here is derived from an EMBL/GenBank/DDBJ whole genome shotgun (WGS) entry which is preliminary data.</text>
</comment>
<evidence type="ECO:0000259" key="2">
    <source>
        <dbReference type="PROSITE" id="PS50943"/>
    </source>
</evidence>
<dbReference type="AlphaFoldDB" id="A0A0Q3SG11"/>
<evidence type="ECO:0000256" key="1">
    <source>
        <dbReference type="ARBA" id="ARBA00023125"/>
    </source>
</evidence>
<dbReference type="InterPro" id="IPR001387">
    <property type="entry name" value="Cro/C1-type_HTH"/>
</dbReference>
<dbReference type="Gene3D" id="1.10.260.40">
    <property type="entry name" value="lambda repressor-like DNA-binding domains"/>
    <property type="match status" value="1"/>
</dbReference>
<dbReference type="PANTHER" id="PTHR46558:SF11">
    <property type="entry name" value="HTH-TYPE TRANSCRIPTIONAL REGULATOR XRE"/>
    <property type="match status" value="1"/>
</dbReference>
<name>A0A0Q3SG11_9BACI</name>
<sequence length="74" mass="8365">MRKDNQLTQMGVADKLGVTYQAISNWERGETMPDITKLPELAVVLGVSKRRTLTNKRTVSQILVQLTNLICIHK</sequence>
<dbReference type="EMBL" id="LJIX01000006">
    <property type="protein sequence ID" value="KQL18236.1"/>
    <property type="molecule type" value="Genomic_DNA"/>
</dbReference>
<dbReference type="Proteomes" id="UP000050996">
    <property type="component" value="Unassembled WGS sequence"/>
</dbReference>
<evidence type="ECO:0000313" key="4">
    <source>
        <dbReference type="Proteomes" id="UP000050996"/>
    </source>
</evidence>